<dbReference type="SUPFAM" id="SSF47336">
    <property type="entry name" value="ACP-like"/>
    <property type="match status" value="1"/>
</dbReference>
<evidence type="ECO:0000313" key="3">
    <source>
        <dbReference type="Proteomes" id="UP000565262"/>
    </source>
</evidence>
<protein>
    <submittedName>
        <fullName evidence="2">Acyl carrier protein</fullName>
    </submittedName>
</protein>
<dbReference type="InterPro" id="IPR009081">
    <property type="entry name" value="PP-bd_ACP"/>
</dbReference>
<gene>
    <name evidence="2" type="ORF">H4O21_03315</name>
</gene>
<evidence type="ECO:0000313" key="2">
    <source>
        <dbReference type="EMBL" id="MBB1485636.1"/>
    </source>
</evidence>
<dbReference type="AlphaFoldDB" id="A0A839IMW7"/>
<dbReference type="RefSeq" id="WP_182807427.1">
    <property type="nucleotide sequence ID" value="NZ_JACJFM010000003.1"/>
</dbReference>
<dbReference type="EMBL" id="JACJFM010000003">
    <property type="protein sequence ID" value="MBB1485636.1"/>
    <property type="molecule type" value="Genomic_DNA"/>
</dbReference>
<organism evidence="2 3">
    <name type="scientific">Oceanospirillum sediminis</name>
    <dbReference type="NCBI Taxonomy" id="2760088"/>
    <lineage>
        <taxon>Bacteria</taxon>
        <taxon>Pseudomonadati</taxon>
        <taxon>Pseudomonadota</taxon>
        <taxon>Gammaproteobacteria</taxon>
        <taxon>Oceanospirillales</taxon>
        <taxon>Oceanospirillaceae</taxon>
        <taxon>Oceanospirillum</taxon>
    </lineage>
</organism>
<sequence length="78" mass="9175">MNTLDWLKNKVNPEDKLIDLNANYFDQGLIDSFDIIMLIEDVEEEFGITLDEENFQDRRFSCISGLAEIINERLSFEK</sequence>
<comment type="caution">
    <text evidence="2">The sequence shown here is derived from an EMBL/GenBank/DDBJ whole genome shotgun (WGS) entry which is preliminary data.</text>
</comment>
<proteinExistence type="predicted"/>
<dbReference type="Gene3D" id="1.10.1200.10">
    <property type="entry name" value="ACP-like"/>
    <property type="match status" value="1"/>
</dbReference>
<feature type="domain" description="Carrier" evidence="1">
    <location>
        <begin position="1"/>
        <end position="74"/>
    </location>
</feature>
<name>A0A839IMW7_9GAMM</name>
<dbReference type="PROSITE" id="PS50075">
    <property type="entry name" value="CARRIER"/>
    <property type="match status" value="1"/>
</dbReference>
<reference evidence="2 3" key="1">
    <citation type="submission" date="2020-08" db="EMBL/GenBank/DDBJ databases">
        <title>Oceanospirillum sp. nov. isolated from marine sediment.</title>
        <authorList>
            <person name="Ji X."/>
        </authorList>
    </citation>
    <scope>NUCLEOTIDE SEQUENCE [LARGE SCALE GENOMIC DNA]</scope>
    <source>
        <strain evidence="2 3">D5</strain>
    </source>
</reference>
<keyword evidence="3" id="KW-1185">Reference proteome</keyword>
<dbReference type="InterPro" id="IPR036736">
    <property type="entry name" value="ACP-like_sf"/>
</dbReference>
<evidence type="ECO:0000259" key="1">
    <source>
        <dbReference type="PROSITE" id="PS50075"/>
    </source>
</evidence>
<dbReference type="Proteomes" id="UP000565262">
    <property type="component" value="Unassembled WGS sequence"/>
</dbReference>
<accession>A0A839IMW7</accession>
<dbReference type="Pfam" id="PF00550">
    <property type="entry name" value="PP-binding"/>
    <property type="match status" value="1"/>
</dbReference>